<organism evidence="1">
    <name type="scientific">Solanum chacoense</name>
    <name type="common">Chaco potato</name>
    <dbReference type="NCBI Taxonomy" id="4108"/>
    <lineage>
        <taxon>Eukaryota</taxon>
        <taxon>Viridiplantae</taxon>
        <taxon>Streptophyta</taxon>
        <taxon>Embryophyta</taxon>
        <taxon>Tracheophyta</taxon>
        <taxon>Spermatophyta</taxon>
        <taxon>Magnoliopsida</taxon>
        <taxon>eudicotyledons</taxon>
        <taxon>Gunneridae</taxon>
        <taxon>Pentapetalae</taxon>
        <taxon>asterids</taxon>
        <taxon>lamiids</taxon>
        <taxon>Solanales</taxon>
        <taxon>Solanaceae</taxon>
        <taxon>Solanoideae</taxon>
        <taxon>Solaneae</taxon>
        <taxon>Solanum</taxon>
    </lineage>
</organism>
<protein>
    <submittedName>
        <fullName evidence="1">Putative ovule protein</fullName>
    </submittedName>
</protein>
<dbReference type="InterPro" id="IPR045220">
    <property type="entry name" value="FRHB/FDHB/HCAR-like"/>
</dbReference>
<dbReference type="PANTHER" id="PTHR31332">
    <property type="entry name" value="7-HYDROXYMETHYL CHLOROPHYLL A REDUCTASE, CHLOROPLASTIC"/>
    <property type="match status" value="1"/>
</dbReference>
<dbReference type="EMBL" id="GEDG01022201">
    <property type="protein sequence ID" value="JAP17701.1"/>
    <property type="molecule type" value="Transcribed_RNA"/>
</dbReference>
<dbReference type="AlphaFoldDB" id="A0A0V0HBE8"/>
<reference evidence="1" key="1">
    <citation type="submission" date="2015-12" db="EMBL/GenBank/DDBJ databases">
        <title>Gene expression during late stages of embryo sac development: a critical building block for successful pollen-pistil interactions.</title>
        <authorList>
            <person name="Liu Y."/>
            <person name="Joly V."/>
            <person name="Sabar M."/>
            <person name="Matton D.P."/>
        </authorList>
    </citation>
    <scope>NUCLEOTIDE SEQUENCE</scope>
</reference>
<evidence type="ECO:0000313" key="1">
    <source>
        <dbReference type="EMBL" id="JAP17701.1"/>
    </source>
</evidence>
<sequence>MLEHLLGNLTRLMKKLSEFSGRGPSQPAPKFVGNLIAFLLNIVGPKGLEFARYSLDYHTIRNYLHVVRNWGKERADRHMPEYAKKIVSMYNQSGEIDQMLSKK</sequence>
<dbReference type="GO" id="GO:0090415">
    <property type="term" value="F:7-hydroxymethyl chlorophyll a reductase activity"/>
    <property type="evidence" value="ECO:0007669"/>
    <property type="project" value="TreeGrafter"/>
</dbReference>
<proteinExistence type="predicted"/>
<dbReference type="PANTHER" id="PTHR31332:SF0">
    <property type="entry name" value="7-HYDROXYMETHYL CHLOROPHYLL A REDUCTASE, CHLOROPLASTIC"/>
    <property type="match status" value="1"/>
</dbReference>
<accession>A0A0V0HBE8</accession>
<dbReference type="GO" id="GO:0033354">
    <property type="term" value="P:chlorophyll cycle"/>
    <property type="evidence" value="ECO:0007669"/>
    <property type="project" value="TreeGrafter"/>
</dbReference>
<dbReference type="GO" id="GO:0009507">
    <property type="term" value="C:chloroplast"/>
    <property type="evidence" value="ECO:0007669"/>
    <property type="project" value="TreeGrafter"/>
</dbReference>
<name>A0A0V0HBE8_SOLCH</name>